<dbReference type="EMBL" id="NKUA01000007">
    <property type="protein sequence ID" value="PYD79416.1"/>
    <property type="molecule type" value="Genomic_DNA"/>
</dbReference>
<keyword evidence="3" id="KW-0067">ATP-binding</keyword>
<feature type="compositionally biased region" description="Basic and acidic residues" evidence="4">
    <location>
        <begin position="346"/>
        <end position="355"/>
    </location>
</feature>
<dbReference type="InterPro" id="IPR050221">
    <property type="entry name" value="26S_Proteasome_ATPase"/>
</dbReference>
<name>A0A318QIS2_9PROT</name>
<protein>
    <submittedName>
        <fullName evidence="6">ATPase</fullName>
    </submittedName>
</protein>
<dbReference type="RefSeq" id="WP_110568764.1">
    <property type="nucleotide sequence ID" value="NZ_CP137147.1"/>
</dbReference>
<sequence length="372" mass="41625">MNDQRNVRRLRSVGQRDNDHGRIKDTMTALIEEAHFQQKHGLASRLVRRTSPTVGRAVSAPCSTDRESPMLPDSLQLLLRETFPRRRINELVHSRAIRSEVRELIAEIAQTSLLRSHSLEPRHTVLLVGPPGTGKTSLAEALAAELGMPFLTVRYEGLVGSYLGETGSRLQEIVQYASRMPCVLFFDEFESVGKERSDAQETGEIKRVVSSLLMHMDALPTHCVVVCATNHPELLDRAVWRRFEVRLTLPAPGATELKEWLARTNKTFGDIGMTAKEFIELFSGETFSEIEAITLDARRKVVLSYGKKTPALAFKEAVASWERRRRVSGINAVGTTTNRKNAARIRKPEANKGKETPVSSSLLFGDAEDQIR</sequence>
<dbReference type="InterPro" id="IPR003593">
    <property type="entry name" value="AAA+_ATPase"/>
</dbReference>
<comment type="similarity">
    <text evidence="1">Belongs to the AAA ATPase family.</text>
</comment>
<dbReference type="OrthoDB" id="7438987at2"/>
<dbReference type="Pfam" id="PF00004">
    <property type="entry name" value="AAA"/>
    <property type="match status" value="1"/>
</dbReference>
<evidence type="ECO:0000313" key="7">
    <source>
        <dbReference type="Proteomes" id="UP000247814"/>
    </source>
</evidence>
<dbReference type="InterPro" id="IPR003959">
    <property type="entry name" value="ATPase_AAA_core"/>
</dbReference>
<dbReference type="Gene3D" id="3.40.50.300">
    <property type="entry name" value="P-loop containing nucleotide triphosphate hydrolases"/>
    <property type="match status" value="1"/>
</dbReference>
<evidence type="ECO:0000313" key="6">
    <source>
        <dbReference type="EMBL" id="PYD79416.1"/>
    </source>
</evidence>
<dbReference type="SMART" id="SM00382">
    <property type="entry name" value="AAA"/>
    <property type="match status" value="1"/>
</dbReference>
<keyword evidence="2" id="KW-0547">Nucleotide-binding</keyword>
<feature type="region of interest" description="Disordered" evidence="4">
    <location>
        <begin position="337"/>
        <end position="372"/>
    </location>
</feature>
<evidence type="ECO:0000256" key="4">
    <source>
        <dbReference type="SAM" id="MobiDB-lite"/>
    </source>
</evidence>
<dbReference type="PANTHER" id="PTHR23073">
    <property type="entry name" value="26S PROTEASOME REGULATORY SUBUNIT"/>
    <property type="match status" value="1"/>
</dbReference>
<organism evidence="6 7">
    <name type="scientific">Komagataeibacter sucrofermentans</name>
    <dbReference type="NCBI Taxonomy" id="1053551"/>
    <lineage>
        <taxon>Bacteria</taxon>
        <taxon>Pseudomonadati</taxon>
        <taxon>Pseudomonadota</taxon>
        <taxon>Alphaproteobacteria</taxon>
        <taxon>Acetobacterales</taxon>
        <taxon>Acetobacteraceae</taxon>
        <taxon>Komagataeibacter</taxon>
    </lineage>
</organism>
<evidence type="ECO:0000256" key="1">
    <source>
        <dbReference type="ARBA" id="ARBA00006914"/>
    </source>
</evidence>
<dbReference type="CDD" id="cd19481">
    <property type="entry name" value="RecA-like_protease"/>
    <property type="match status" value="1"/>
</dbReference>
<dbReference type="SUPFAM" id="SSF52540">
    <property type="entry name" value="P-loop containing nucleoside triphosphate hydrolases"/>
    <property type="match status" value="1"/>
</dbReference>
<dbReference type="AlphaFoldDB" id="A0A318QIS2"/>
<evidence type="ECO:0000259" key="5">
    <source>
        <dbReference type="SMART" id="SM00382"/>
    </source>
</evidence>
<dbReference type="GO" id="GO:0005524">
    <property type="term" value="F:ATP binding"/>
    <property type="evidence" value="ECO:0007669"/>
    <property type="project" value="UniProtKB-KW"/>
</dbReference>
<keyword evidence="7" id="KW-1185">Reference proteome</keyword>
<gene>
    <name evidence="6" type="ORF">CFR77_06650</name>
</gene>
<evidence type="ECO:0000256" key="2">
    <source>
        <dbReference type="ARBA" id="ARBA00022741"/>
    </source>
</evidence>
<dbReference type="InterPro" id="IPR027417">
    <property type="entry name" value="P-loop_NTPase"/>
</dbReference>
<comment type="caution">
    <text evidence="6">The sequence shown here is derived from an EMBL/GenBank/DDBJ whole genome shotgun (WGS) entry which is preliminary data.</text>
</comment>
<dbReference type="GO" id="GO:0016887">
    <property type="term" value="F:ATP hydrolysis activity"/>
    <property type="evidence" value="ECO:0007669"/>
    <property type="project" value="InterPro"/>
</dbReference>
<evidence type="ECO:0000256" key="3">
    <source>
        <dbReference type="ARBA" id="ARBA00022840"/>
    </source>
</evidence>
<reference evidence="6 7" key="1">
    <citation type="submission" date="2017-07" db="EMBL/GenBank/DDBJ databases">
        <title>A draft genome sequence of Komagataeibacter sucrofermentans LMG 18788.</title>
        <authorList>
            <person name="Skraban J."/>
            <person name="Cleenwerck I."/>
            <person name="Vandamme P."/>
            <person name="Trcek J."/>
        </authorList>
    </citation>
    <scope>NUCLEOTIDE SEQUENCE [LARGE SCALE GENOMIC DNA]</scope>
    <source>
        <strain evidence="6 7">LMG 18788</strain>
    </source>
</reference>
<dbReference type="Proteomes" id="UP000247814">
    <property type="component" value="Unassembled WGS sequence"/>
</dbReference>
<feature type="region of interest" description="Disordered" evidence="4">
    <location>
        <begin position="1"/>
        <end position="20"/>
    </location>
</feature>
<accession>A0A318QIS2</accession>
<feature type="domain" description="AAA+ ATPase" evidence="5">
    <location>
        <begin position="121"/>
        <end position="253"/>
    </location>
</feature>
<proteinExistence type="inferred from homology"/>